<evidence type="ECO:0000256" key="1">
    <source>
        <dbReference type="ARBA" id="ARBA00022679"/>
    </source>
</evidence>
<gene>
    <name evidence="3" type="ORF">PCASD_09119</name>
</gene>
<dbReference type="Pfam" id="PF02729">
    <property type="entry name" value="OTCace_N"/>
    <property type="match status" value="1"/>
</dbReference>
<comment type="caution">
    <text evidence="3">The sequence shown here is derived from an EMBL/GenBank/DDBJ whole genome shotgun (WGS) entry which is preliminary data.</text>
</comment>
<dbReference type="GO" id="GO:0006520">
    <property type="term" value="P:amino acid metabolic process"/>
    <property type="evidence" value="ECO:0007669"/>
    <property type="project" value="InterPro"/>
</dbReference>
<dbReference type="EMBL" id="PGCI01000053">
    <property type="protein sequence ID" value="PLW44902.1"/>
    <property type="molecule type" value="Genomic_DNA"/>
</dbReference>
<evidence type="ECO:0000313" key="4">
    <source>
        <dbReference type="Proteomes" id="UP000235392"/>
    </source>
</evidence>
<name>A0A2N5V4I9_9BASI</name>
<evidence type="ECO:0000259" key="2">
    <source>
        <dbReference type="Pfam" id="PF02729"/>
    </source>
</evidence>
<dbReference type="GO" id="GO:0016743">
    <property type="term" value="F:carboxyl- or carbamoyltransferase activity"/>
    <property type="evidence" value="ECO:0007669"/>
    <property type="project" value="InterPro"/>
</dbReference>
<dbReference type="AlphaFoldDB" id="A0A2N5V4I9"/>
<dbReference type="InterPro" id="IPR006132">
    <property type="entry name" value="Asp/Orn_carbamoyltranf_P-bd"/>
</dbReference>
<dbReference type="GO" id="GO:0016597">
    <property type="term" value="F:amino acid binding"/>
    <property type="evidence" value="ECO:0007669"/>
    <property type="project" value="InterPro"/>
</dbReference>
<feature type="domain" description="Aspartate/ornithine carbamoyltransferase carbamoyl-P binding" evidence="2">
    <location>
        <begin position="11"/>
        <end position="56"/>
    </location>
</feature>
<organism evidence="3 4">
    <name type="scientific">Puccinia coronata f. sp. avenae</name>
    <dbReference type="NCBI Taxonomy" id="200324"/>
    <lineage>
        <taxon>Eukaryota</taxon>
        <taxon>Fungi</taxon>
        <taxon>Dikarya</taxon>
        <taxon>Basidiomycota</taxon>
        <taxon>Pucciniomycotina</taxon>
        <taxon>Pucciniomycetes</taxon>
        <taxon>Pucciniales</taxon>
        <taxon>Pucciniaceae</taxon>
        <taxon>Puccinia</taxon>
    </lineage>
</organism>
<reference evidence="3 4" key="1">
    <citation type="submission" date="2017-11" db="EMBL/GenBank/DDBJ databases">
        <title>De novo assembly and phasing of dikaryotic genomes from two isolates of Puccinia coronata f. sp. avenae, the causal agent of oat crown rust.</title>
        <authorList>
            <person name="Miller M.E."/>
            <person name="Zhang Y."/>
            <person name="Omidvar V."/>
            <person name="Sperschneider J."/>
            <person name="Schwessinger B."/>
            <person name="Raley C."/>
            <person name="Palmer J.M."/>
            <person name="Garnica D."/>
            <person name="Upadhyaya N."/>
            <person name="Rathjen J."/>
            <person name="Taylor J.M."/>
            <person name="Park R.F."/>
            <person name="Dodds P.N."/>
            <person name="Hirsch C.D."/>
            <person name="Kianian S.F."/>
            <person name="Figueroa M."/>
        </authorList>
    </citation>
    <scope>NUCLEOTIDE SEQUENCE [LARGE SCALE GENOMIC DNA]</scope>
    <source>
        <strain evidence="3">12SD80</strain>
    </source>
</reference>
<sequence>MCRNPGGYMSTANGKGLADTIRTLGCYGNAIILRQPTAGSSQTAANVSSVPLINAGILDVYSIREELGTVNGMTITVVGDLKNG</sequence>
<protein>
    <recommendedName>
        <fullName evidence="2">Aspartate/ornithine carbamoyltransferase carbamoyl-P binding domain-containing protein</fullName>
    </recommendedName>
</protein>
<accession>A0A2N5V4I9</accession>
<evidence type="ECO:0000313" key="3">
    <source>
        <dbReference type="EMBL" id="PLW44902.1"/>
    </source>
</evidence>
<keyword evidence="1" id="KW-0808">Transferase</keyword>
<dbReference type="Proteomes" id="UP000235392">
    <property type="component" value="Unassembled WGS sequence"/>
</dbReference>
<proteinExistence type="predicted"/>
<dbReference type="SUPFAM" id="SSF53671">
    <property type="entry name" value="Aspartate/ornithine carbamoyltransferase"/>
    <property type="match status" value="1"/>
</dbReference>
<dbReference type="InterPro" id="IPR036901">
    <property type="entry name" value="Asp/Orn_carbamoylTrfase_sf"/>
</dbReference>
<dbReference type="Gene3D" id="3.40.50.1370">
    <property type="entry name" value="Aspartate/ornithine carbamoyltransferase"/>
    <property type="match status" value="1"/>
</dbReference>